<dbReference type="SUPFAM" id="SSF52540">
    <property type="entry name" value="P-loop containing nucleoside triphosphate hydrolases"/>
    <property type="match status" value="1"/>
</dbReference>
<dbReference type="InterPro" id="IPR050238">
    <property type="entry name" value="DNA_Rep/Repair_Clamp_Loader"/>
</dbReference>
<dbReference type="EMBL" id="DTHS01000001">
    <property type="protein sequence ID" value="HHR48026.1"/>
    <property type="molecule type" value="Genomic_DNA"/>
</dbReference>
<keyword evidence="4" id="KW-0862">Zinc</keyword>
<dbReference type="InterPro" id="IPR008921">
    <property type="entry name" value="DNA_pol3_clamp-load_cplx_C"/>
</dbReference>
<evidence type="ECO:0000256" key="8">
    <source>
        <dbReference type="RuleBase" id="RU364063"/>
    </source>
</evidence>
<dbReference type="NCBIfam" id="NF004046">
    <property type="entry name" value="PRK05563.1"/>
    <property type="match status" value="1"/>
</dbReference>
<dbReference type="PANTHER" id="PTHR11669:SF0">
    <property type="entry name" value="PROTEIN STICHEL-LIKE 2"/>
    <property type="match status" value="1"/>
</dbReference>
<keyword evidence="8" id="KW-0235">DNA replication</keyword>
<evidence type="ECO:0000256" key="6">
    <source>
        <dbReference type="ARBA" id="ARBA00022932"/>
    </source>
</evidence>
<dbReference type="EC" id="2.7.7.7" evidence="8"/>
<name>A0A7V6CMC1_UNCW3</name>
<dbReference type="GO" id="GO:0009360">
    <property type="term" value="C:DNA polymerase III complex"/>
    <property type="evidence" value="ECO:0007669"/>
    <property type="project" value="InterPro"/>
</dbReference>
<keyword evidence="8 10" id="KW-0548">Nucleotidyltransferase</keyword>
<evidence type="ECO:0000256" key="4">
    <source>
        <dbReference type="ARBA" id="ARBA00022833"/>
    </source>
</evidence>
<keyword evidence="5 8" id="KW-0067">ATP-binding</keyword>
<evidence type="ECO:0000256" key="3">
    <source>
        <dbReference type="ARBA" id="ARBA00022741"/>
    </source>
</evidence>
<dbReference type="FunFam" id="3.40.50.300:FF:000014">
    <property type="entry name" value="DNA polymerase III subunit gamma/tau"/>
    <property type="match status" value="1"/>
</dbReference>
<dbReference type="GO" id="GO:0003887">
    <property type="term" value="F:DNA-directed DNA polymerase activity"/>
    <property type="evidence" value="ECO:0007669"/>
    <property type="project" value="UniProtKB-KW"/>
</dbReference>
<comment type="function">
    <text evidence="8">DNA polymerase III is a complex, multichain enzyme responsible for most of the replicative synthesis in bacteria. This DNA polymerase also exhibits 3' to 5' exonuclease activity.</text>
</comment>
<dbReference type="Pfam" id="PF13177">
    <property type="entry name" value="DNA_pol3_delta2"/>
    <property type="match status" value="1"/>
</dbReference>
<dbReference type="InterPro" id="IPR027417">
    <property type="entry name" value="P-loop_NTPase"/>
</dbReference>
<dbReference type="PRINTS" id="PR00300">
    <property type="entry name" value="CLPPROTEASEA"/>
</dbReference>
<keyword evidence="8 10" id="KW-0808">Transferase</keyword>
<dbReference type="GO" id="GO:0003677">
    <property type="term" value="F:DNA binding"/>
    <property type="evidence" value="ECO:0007669"/>
    <property type="project" value="InterPro"/>
</dbReference>
<dbReference type="InterPro" id="IPR045085">
    <property type="entry name" value="HLD_clamp_pol_III_gamma_tau"/>
</dbReference>
<comment type="similarity">
    <text evidence="1 8">Belongs to the DnaX/STICHEL family.</text>
</comment>
<dbReference type="InterPro" id="IPR012763">
    <property type="entry name" value="DNA_pol_III_sug/sutau_N"/>
</dbReference>
<keyword evidence="3 8" id="KW-0547">Nucleotide-binding</keyword>
<dbReference type="Gene3D" id="1.20.272.10">
    <property type="match status" value="1"/>
</dbReference>
<evidence type="ECO:0000256" key="7">
    <source>
        <dbReference type="ARBA" id="ARBA00049244"/>
    </source>
</evidence>
<comment type="caution">
    <text evidence="10">The sequence shown here is derived from an EMBL/GenBank/DDBJ whole genome shotgun (WGS) entry which is preliminary data.</text>
</comment>
<evidence type="ECO:0000259" key="9">
    <source>
        <dbReference type="SMART" id="SM00382"/>
    </source>
</evidence>
<dbReference type="CDD" id="cd18137">
    <property type="entry name" value="HLD_clamp_pol_III_gamma_tau"/>
    <property type="match status" value="1"/>
</dbReference>
<dbReference type="GO" id="GO:0005524">
    <property type="term" value="F:ATP binding"/>
    <property type="evidence" value="ECO:0007669"/>
    <property type="project" value="UniProtKB-KW"/>
</dbReference>
<dbReference type="AlphaFoldDB" id="A0A7V6CMC1"/>
<evidence type="ECO:0000256" key="2">
    <source>
        <dbReference type="ARBA" id="ARBA00022723"/>
    </source>
</evidence>
<comment type="catalytic activity">
    <reaction evidence="7 8">
        <text>DNA(n) + a 2'-deoxyribonucleoside 5'-triphosphate = DNA(n+1) + diphosphate</text>
        <dbReference type="Rhea" id="RHEA:22508"/>
        <dbReference type="Rhea" id="RHEA-COMP:17339"/>
        <dbReference type="Rhea" id="RHEA-COMP:17340"/>
        <dbReference type="ChEBI" id="CHEBI:33019"/>
        <dbReference type="ChEBI" id="CHEBI:61560"/>
        <dbReference type="ChEBI" id="CHEBI:173112"/>
        <dbReference type="EC" id="2.7.7.7"/>
    </reaction>
</comment>
<dbReference type="CDD" id="cd00009">
    <property type="entry name" value="AAA"/>
    <property type="match status" value="1"/>
</dbReference>
<gene>
    <name evidence="8 10" type="primary">dnaX</name>
    <name evidence="10" type="ORF">ENV79_00035</name>
</gene>
<evidence type="ECO:0000256" key="5">
    <source>
        <dbReference type="ARBA" id="ARBA00022840"/>
    </source>
</evidence>
<comment type="subunit">
    <text evidence="8">DNA polymerase III contains a core (composed of alpha, epsilon and theta chains) that associates with a tau subunit. This core dimerizes to form the POLIII' complex. PolIII' associates with the gamma complex (composed of gamma, delta, delta', psi and chi chains) and with the beta chain to form the complete DNA polymerase III complex.</text>
</comment>
<proteinExistence type="inferred from homology"/>
<accession>A0A7V6CMC1</accession>
<evidence type="ECO:0000256" key="1">
    <source>
        <dbReference type="ARBA" id="ARBA00006360"/>
    </source>
</evidence>
<sequence>MERKIFSLKYRPKTFDEIFVQDVVVKTLKNAILNNKIHNAYLFCGPRGTGKTTTARIFAKALNCEKGMTINPCNQCEICKEIDNSNCLDVIEIDGASNRGIDEVRELREKARFNPIKGRFKVYIIDEVHMLTTEAFNALLKILEEPPPYVKFIFATTNPSKIPKTIISRCQRFDFRKATVNELVLRLKEIAQKENLLLEEDAYYQIAKRADGAIRDAEVILEQVSVFATPPIRGEDVEKLLGAVPEKIIFEYFEELKKANIKDVLKFLVKIEKEGSDVFEFYKSILFSFRTILLIKNDLPQKVLGITAEEYQFFQQIGNLFSDNELHEMVNLLINYEKLLKYTSFPEIILENLSLALLKYFKLKKEMGVISLGEIYSLSPKIASLLEDTLIKEVDNLIHIYYPPVKGKLTILQEHEEEIKAVLKKILNKEVKIKFVQRELKEEKKISEILDKTFEGFEEIE</sequence>
<dbReference type="GO" id="GO:0046872">
    <property type="term" value="F:metal ion binding"/>
    <property type="evidence" value="ECO:0007669"/>
    <property type="project" value="UniProtKB-KW"/>
</dbReference>
<evidence type="ECO:0000313" key="10">
    <source>
        <dbReference type="EMBL" id="HHR48026.1"/>
    </source>
</evidence>
<dbReference type="GO" id="GO:0006261">
    <property type="term" value="P:DNA-templated DNA replication"/>
    <property type="evidence" value="ECO:0007669"/>
    <property type="project" value="TreeGrafter"/>
</dbReference>
<dbReference type="Gene3D" id="3.40.50.300">
    <property type="entry name" value="P-loop containing nucleotide triphosphate hydrolases"/>
    <property type="match status" value="1"/>
</dbReference>
<dbReference type="InterPro" id="IPR001270">
    <property type="entry name" value="ClpA/B"/>
</dbReference>
<organism evidence="10">
    <name type="scientific">candidate division WOR-3 bacterium</name>
    <dbReference type="NCBI Taxonomy" id="2052148"/>
    <lineage>
        <taxon>Bacteria</taxon>
        <taxon>Bacteria division WOR-3</taxon>
    </lineage>
</organism>
<feature type="domain" description="AAA+ ATPase" evidence="9">
    <location>
        <begin position="37"/>
        <end position="179"/>
    </location>
</feature>
<dbReference type="NCBIfam" id="TIGR02397">
    <property type="entry name" value="dnaX_nterm"/>
    <property type="match status" value="1"/>
</dbReference>
<dbReference type="InterPro" id="IPR003593">
    <property type="entry name" value="AAA+_ATPase"/>
</dbReference>
<protein>
    <recommendedName>
        <fullName evidence="8">DNA polymerase III subunit gamma/tau</fullName>
        <ecNumber evidence="8">2.7.7.7</ecNumber>
    </recommendedName>
</protein>
<keyword evidence="2" id="KW-0479">Metal-binding</keyword>
<dbReference type="PANTHER" id="PTHR11669">
    <property type="entry name" value="REPLICATION FACTOR C / DNA POLYMERASE III GAMMA-TAU SUBUNIT"/>
    <property type="match status" value="1"/>
</dbReference>
<keyword evidence="6 8" id="KW-0239">DNA-directed DNA polymerase</keyword>
<dbReference type="SUPFAM" id="SSF48019">
    <property type="entry name" value="post-AAA+ oligomerization domain-like"/>
    <property type="match status" value="1"/>
</dbReference>
<reference evidence="10" key="1">
    <citation type="journal article" date="2020" name="mSystems">
        <title>Genome- and Community-Level Interaction Insights into Carbon Utilization and Element Cycling Functions of Hydrothermarchaeota in Hydrothermal Sediment.</title>
        <authorList>
            <person name="Zhou Z."/>
            <person name="Liu Y."/>
            <person name="Xu W."/>
            <person name="Pan J."/>
            <person name="Luo Z.H."/>
            <person name="Li M."/>
        </authorList>
    </citation>
    <scope>NUCLEOTIDE SEQUENCE [LARGE SCALE GENOMIC DNA]</scope>
    <source>
        <strain evidence="10">SpSt-791</strain>
    </source>
</reference>
<dbReference type="Gene3D" id="1.10.8.60">
    <property type="match status" value="1"/>
</dbReference>
<dbReference type="SMART" id="SM00382">
    <property type="entry name" value="AAA"/>
    <property type="match status" value="1"/>
</dbReference>